<proteinExistence type="predicted"/>
<evidence type="ECO:0000313" key="2">
    <source>
        <dbReference type="Proteomes" id="UP001064087"/>
    </source>
</evidence>
<dbReference type="RefSeq" id="WP_165197032.1">
    <property type="nucleotide sequence ID" value="NZ_CP106738.1"/>
</dbReference>
<reference evidence="1" key="1">
    <citation type="submission" date="2022-10" db="EMBL/GenBank/DDBJ databases">
        <title>Roseovarius pelagicus sp. nov., isolated from Arctic seawater.</title>
        <authorList>
            <person name="Hong Y.W."/>
            <person name="Hwang C.Y."/>
        </authorList>
    </citation>
    <scope>NUCLEOTIDE SEQUENCE</scope>
    <source>
        <strain evidence="1">HL-MP18</strain>
    </source>
</reference>
<dbReference type="PROSITE" id="PS51257">
    <property type="entry name" value="PROKAR_LIPOPROTEIN"/>
    <property type="match status" value="1"/>
</dbReference>
<dbReference type="Proteomes" id="UP001064087">
    <property type="component" value="Chromosome"/>
</dbReference>
<name>A0ABY6DET2_9RHOB</name>
<accession>A0ABY6DET2</accession>
<keyword evidence="2" id="KW-1185">Reference proteome</keyword>
<protein>
    <recommendedName>
        <fullName evidence="3">Arginine transporter</fullName>
    </recommendedName>
</protein>
<organism evidence="1 2">
    <name type="scientific">Roseovarius pelagicus</name>
    <dbReference type="NCBI Taxonomy" id="2980108"/>
    <lineage>
        <taxon>Bacteria</taxon>
        <taxon>Pseudomonadati</taxon>
        <taxon>Pseudomonadota</taxon>
        <taxon>Alphaproteobacteria</taxon>
        <taxon>Rhodobacterales</taxon>
        <taxon>Roseobacteraceae</taxon>
        <taxon>Roseovarius</taxon>
    </lineage>
</organism>
<evidence type="ECO:0008006" key="3">
    <source>
        <dbReference type="Google" id="ProtNLM"/>
    </source>
</evidence>
<gene>
    <name evidence="1" type="ORF">N7U68_06830</name>
</gene>
<dbReference type="EMBL" id="CP106738">
    <property type="protein sequence ID" value="UXX84354.1"/>
    <property type="molecule type" value="Genomic_DNA"/>
</dbReference>
<evidence type="ECO:0000313" key="1">
    <source>
        <dbReference type="EMBL" id="UXX84354.1"/>
    </source>
</evidence>
<sequence length="128" mass="14041">MKNILIMGLILALAGCGGVHRFKSKPQNTSTRVAQPARLVIPSTTPRAHGPLSQACLASDRKARSPERCGCIQAVADQSLSGTQQRRAATFYSDPQKAQDVRMSDRASDELFWETYVEYATRAKKICS</sequence>